<keyword evidence="8" id="KW-1185">Reference proteome</keyword>
<evidence type="ECO:0000256" key="5">
    <source>
        <dbReference type="RuleBase" id="RU362057"/>
    </source>
</evidence>
<dbReference type="FunFam" id="3.40.50.2000:FF:000078">
    <property type="entry name" value="Glycosyltransferase"/>
    <property type="match status" value="1"/>
</dbReference>
<proteinExistence type="inferred from homology"/>
<dbReference type="SUPFAM" id="SSF53756">
    <property type="entry name" value="UDP-Glycosyltransferase/glycogen phosphorylase"/>
    <property type="match status" value="1"/>
</dbReference>
<dbReference type="AlphaFoldDB" id="A0A8T2Q6L6"/>
<dbReference type="InterPro" id="IPR035595">
    <property type="entry name" value="UDP_glycos_trans_CS"/>
</dbReference>
<dbReference type="PROSITE" id="PS00375">
    <property type="entry name" value="UDPGT"/>
    <property type="match status" value="1"/>
</dbReference>
<dbReference type="PANTHER" id="PTHR11926:SF1494">
    <property type="entry name" value="FLAVONOL 3-O-GLUCOSYLTRANSFERASE UGT76E12-RELATED"/>
    <property type="match status" value="1"/>
</dbReference>
<keyword evidence="3 4" id="KW-0808">Transferase</keyword>
<feature type="compositionally biased region" description="Low complexity" evidence="6">
    <location>
        <begin position="64"/>
        <end position="73"/>
    </location>
</feature>
<evidence type="ECO:0000256" key="2">
    <source>
        <dbReference type="ARBA" id="ARBA00022676"/>
    </source>
</evidence>
<dbReference type="Proteomes" id="UP000825935">
    <property type="component" value="Chromosome 37"/>
</dbReference>
<evidence type="ECO:0000256" key="6">
    <source>
        <dbReference type="SAM" id="MobiDB-lite"/>
    </source>
</evidence>
<dbReference type="CDD" id="cd03784">
    <property type="entry name" value="GT1_Gtf-like"/>
    <property type="match status" value="1"/>
</dbReference>
<dbReference type="PANTHER" id="PTHR11926">
    <property type="entry name" value="GLUCOSYL/GLUCURONOSYL TRANSFERASES"/>
    <property type="match status" value="1"/>
</dbReference>
<sequence>MVVSQEKRGQHGLAVSFPAPGTTRPVTRFCKLLNSTHGVTTTIVDLHPSPNSSTAPPSPPPQTTAPETSSSSSDVQNKSGSLFRRVSIPLYCRCNTDNISLLSLFEAVASVGPQLEQLIVSMNNEGACVSFIIAGFNMVFPVLDVAERLGIPCIILYSWAASSVLFTHYLSQGNHISVRSVMEACSPARDREDVFCRGLPGLPTLFNKDVPHVNDDTRHLCELAIQSWRACMAKAHAIAINTIEDLEESACRVFSDSIDVPVYALGFWTEHLPQDVGTSPWKEDETCMTWLEQQPASSVLYVSFGSTAVLSQTEFEAFFDGVICSEKRFLWVFRPDLVKGIDYSASAMEIKQKSKGRGVVIEWAPQPAVLAHPSVGGFLTHCGWNSTTEAIANGVPMLCWPYFSDQLLNARCIVDEWKVGLDFHSGKKNGHGLQSEEVQRGIQRLMDGDEGKTLRENVQKLKEKSCRSLQRDGSSYVKLKALVESLV</sequence>
<protein>
    <recommendedName>
        <fullName evidence="5">Glycosyltransferase</fullName>
        <ecNumber evidence="5">2.4.1.-</ecNumber>
    </recommendedName>
</protein>
<comment type="similarity">
    <text evidence="1 4">Belongs to the UDP-glycosyltransferase family.</text>
</comment>
<evidence type="ECO:0000256" key="4">
    <source>
        <dbReference type="RuleBase" id="RU003718"/>
    </source>
</evidence>
<dbReference type="GO" id="GO:0080044">
    <property type="term" value="F:quercetin 7-O-glucosyltransferase activity"/>
    <property type="evidence" value="ECO:0007669"/>
    <property type="project" value="TreeGrafter"/>
</dbReference>
<evidence type="ECO:0000313" key="8">
    <source>
        <dbReference type="Proteomes" id="UP000825935"/>
    </source>
</evidence>
<comment type="caution">
    <text evidence="7">The sequence shown here is derived from an EMBL/GenBank/DDBJ whole genome shotgun (WGS) entry which is preliminary data.</text>
</comment>
<dbReference type="InterPro" id="IPR002213">
    <property type="entry name" value="UDP_glucos_trans"/>
</dbReference>
<dbReference type="EMBL" id="CM035442">
    <property type="protein sequence ID" value="KAH7279268.1"/>
    <property type="molecule type" value="Genomic_DNA"/>
</dbReference>
<dbReference type="Pfam" id="PF00201">
    <property type="entry name" value="UDPGT"/>
    <property type="match status" value="1"/>
</dbReference>
<reference evidence="7" key="1">
    <citation type="submission" date="2021-08" db="EMBL/GenBank/DDBJ databases">
        <title>WGS assembly of Ceratopteris richardii.</title>
        <authorList>
            <person name="Marchant D.B."/>
            <person name="Chen G."/>
            <person name="Jenkins J."/>
            <person name="Shu S."/>
            <person name="Leebens-Mack J."/>
            <person name="Grimwood J."/>
            <person name="Schmutz J."/>
            <person name="Soltis P."/>
            <person name="Soltis D."/>
            <person name="Chen Z.-H."/>
        </authorList>
    </citation>
    <scope>NUCLEOTIDE SEQUENCE</scope>
    <source>
        <strain evidence="7">Whitten #5841</strain>
        <tissue evidence="7">Leaf</tissue>
    </source>
</reference>
<keyword evidence="2 4" id="KW-0328">Glycosyltransferase</keyword>
<dbReference type="EC" id="2.4.1.-" evidence="5"/>
<evidence type="ECO:0000313" key="7">
    <source>
        <dbReference type="EMBL" id="KAH7279268.1"/>
    </source>
</evidence>
<organism evidence="7 8">
    <name type="scientific">Ceratopteris richardii</name>
    <name type="common">Triangle waterfern</name>
    <dbReference type="NCBI Taxonomy" id="49495"/>
    <lineage>
        <taxon>Eukaryota</taxon>
        <taxon>Viridiplantae</taxon>
        <taxon>Streptophyta</taxon>
        <taxon>Embryophyta</taxon>
        <taxon>Tracheophyta</taxon>
        <taxon>Polypodiopsida</taxon>
        <taxon>Polypodiidae</taxon>
        <taxon>Polypodiales</taxon>
        <taxon>Pteridineae</taxon>
        <taxon>Pteridaceae</taxon>
        <taxon>Parkerioideae</taxon>
        <taxon>Ceratopteris</taxon>
    </lineage>
</organism>
<evidence type="ECO:0000256" key="3">
    <source>
        <dbReference type="ARBA" id="ARBA00022679"/>
    </source>
</evidence>
<evidence type="ECO:0000256" key="1">
    <source>
        <dbReference type="ARBA" id="ARBA00009995"/>
    </source>
</evidence>
<dbReference type="OrthoDB" id="5835829at2759"/>
<name>A0A8T2Q6L6_CERRI</name>
<dbReference type="Gene3D" id="3.40.50.2000">
    <property type="entry name" value="Glycogen Phosphorylase B"/>
    <property type="match status" value="2"/>
</dbReference>
<dbReference type="GO" id="GO:0080043">
    <property type="term" value="F:quercetin 3-O-glucosyltransferase activity"/>
    <property type="evidence" value="ECO:0007669"/>
    <property type="project" value="TreeGrafter"/>
</dbReference>
<feature type="region of interest" description="Disordered" evidence="6">
    <location>
        <begin position="42"/>
        <end position="78"/>
    </location>
</feature>
<gene>
    <name evidence="7" type="ORF">KP509_37G012900</name>
</gene>
<accession>A0A8T2Q6L6</accession>